<evidence type="ECO:0000313" key="4">
    <source>
        <dbReference type="Proteomes" id="UP001431209"/>
    </source>
</evidence>
<feature type="region of interest" description="Disordered" evidence="1">
    <location>
        <begin position="121"/>
        <end position="148"/>
    </location>
</feature>
<evidence type="ECO:0000313" key="3">
    <source>
        <dbReference type="EMBL" id="KAL0482812.1"/>
    </source>
</evidence>
<organism evidence="3 4">
    <name type="scientific">Acrasis kona</name>
    <dbReference type="NCBI Taxonomy" id="1008807"/>
    <lineage>
        <taxon>Eukaryota</taxon>
        <taxon>Discoba</taxon>
        <taxon>Heterolobosea</taxon>
        <taxon>Tetramitia</taxon>
        <taxon>Eutetramitia</taxon>
        <taxon>Acrasidae</taxon>
        <taxon>Acrasis</taxon>
    </lineage>
</organism>
<keyword evidence="4" id="KW-1185">Reference proteome</keyword>
<proteinExistence type="predicted"/>
<name>A0AAW2Z2I8_9EUKA</name>
<sequence>MELLILAGIAVVSSGLAYTGYKCVYVPATTRETIFEDEDEEFEPVNTRLYTESPNYENIYDEESSNFAFQEDAESDLIDTSNDYVTLSDKPLSRTITAKQVLEKEKREELAKIEDQRLASGVAAPIRFDENDDEDDPIKKAIREQQPY</sequence>
<feature type="chain" id="PRO_5043531349" evidence="2">
    <location>
        <begin position="18"/>
        <end position="148"/>
    </location>
</feature>
<reference evidence="3 4" key="1">
    <citation type="submission" date="2024-03" db="EMBL/GenBank/DDBJ databases">
        <title>The Acrasis kona genome and developmental transcriptomes reveal deep origins of eukaryotic multicellular pathways.</title>
        <authorList>
            <person name="Sheikh S."/>
            <person name="Fu C.-J."/>
            <person name="Brown M.W."/>
            <person name="Baldauf S.L."/>
        </authorList>
    </citation>
    <scope>NUCLEOTIDE SEQUENCE [LARGE SCALE GENOMIC DNA]</scope>
    <source>
        <strain evidence="3 4">ATCC MYA-3509</strain>
    </source>
</reference>
<protein>
    <submittedName>
        <fullName evidence="3">Uncharacterized protein</fullName>
    </submittedName>
</protein>
<evidence type="ECO:0000256" key="1">
    <source>
        <dbReference type="SAM" id="MobiDB-lite"/>
    </source>
</evidence>
<feature type="compositionally biased region" description="Basic and acidic residues" evidence="1">
    <location>
        <begin position="137"/>
        <end position="148"/>
    </location>
</feature>
<keyword evidence="2" id="KW-0732">Signal</keyword>
<dbReference type="AlphaFoldDB" id="A0AAW2Z2I8"/>
<comment type="caution">
    <text evidence="3">The sequence shown here is derived from an EMBL/GenBank/DDBJ whole genome shotgun (WGS) entry which is preliminary data.</text>
</comment>
<feature type="signal peptide" evidence="2">
    <location>
        <begin position="1"/>
        <end position="17"/>
    </location>
</feature>
<dbReference type="EMBL" id="JAOPGA020000894">
    <property type="protein sequence ID" value="KAL0482812.1"/>
    <property type="molecule type" value="Genomic_DNA"/>
</dbReference>
<accession>A0AAW2Z2I8</accession>
<dbReference type="Proteomes" id="UP001431209">
    <property type="component" value="Unassembled WGS sequence"/>
</dbReference>
<evidence type="ECO:0000256" key="2">
    <source>
        <dbReference type="SAM" id="SignalP"/>
    </source>
</evidence>
<gene>
    <name evidence="3" type="ORF">AKO1_014203</name>
</gene>